<reference evidence="1" key="1">
    <citation type="journal article" date="2022" name="Arch. Microbiol.">
        <title>Bacteroides muris sp. nov. isolated from the cecum of wild-derived house mice.</title>
        <authorList>
            <person name="Fokt H."/>
            <person name="Unni R."/>
            <person name="Repnik U."/>
            <person name="Schmitz R.A."/>
            <person name="Bramkamp M."/>
            <person name="Baines J.F."/>
            <person name="Unterweger D."/>
        </authorList>
    </citation>
    <scope>NUCLEOTIDE SEQUENCE</scope>
    <source>
        <strain evidence="1">KH365_2</strain>
    </source>
</reference>
<evidence type="ECO:0000313" key="2">
    <source>
        <dbReference type="Proteomes" id="UP001143192"/>
    </source>
</evidence>
<comment type="caution">
    <text evidence="1">The sequence shown here is derived from an EMBL/GenBank/DDBJ whole genome shotgun (WGS) entry which is preliminary data.</text>
</comment>
<dbReference type="EMBL" id="JAMZED010000026">
    <property type="protein sequence ID" value="MCR6505338.1"/>
    <property type="molecule type" value="Genomic_DNA"/>
</dbReference>
<proteinExistence type="predicted"/>
<sequence length="73" mass="8124">MSYGTSGVSHHSLSFYSHHFNQSMTDGIEVSFQPSMDETDKKVLIGSAVEMRVPVFLFYKVSALMLQVLPLAV</sequence>
<keyword evidence="2" id="KW-1185">Reference proteome</keyword>
<reference evidence="1" key="2">
    <citation type="submission" date="2022-04" db="EMBL/GenBank/DDBJ databases">
        <authorList>
            <person name="Fokt H."/>
            <person name="Baines J."/>
        </authorList>
    </citation>
    <scope>NUCLEOTIDE SEQUENCE</scope>
    <source>
        <strain evidence="1">KH365_2</strain>
    </source>
</reference>
<dbReference type="AlphaFoldDB" id="A0A9X2STV6"/>
<organism evidence="1 2">
    <name type="scientific">Bacteroides muris</name>
    <name type="common">ex Fokt et al. 2023</name>
    <dbReference type="NCBI Taxonomy" id="2937417"/>
    <lineage>
        <taxon>Bacteria</taxon>
        <taxon>Pseudomonadati</taxon>
        <taxon>Bacteroidota</taxon>
        <taxon>Bacteroidia</taxon>
        <taxon>Bacteroidales</taxon>
        <taxon>Bacteroidaceae</taxon>
        <taxon>Bacteroides</taxon>
    </lineage>
</organism>
<evidence type="ECO:0000313" key="1">
    <source>
        <dbReference type="EMBL" id="MCR6505338.1"/>
    </source>
</evidence>
<dbReference type="Proteomes" id="UP001143192">
    <property type="component" value="Unassembled WGS sequence"/>
</dbReference>
<name>A0A9X2STV6_9BACE</name>
<gene>
    <name evidence="1" type="ORF">M1B79_11825</name>
</gene>
<protein>
    <submittedName>
        <fullName evidence="1">Uncharacterized protein</fullName>
    </submittedName>
</protein>
<accession>A0A9X2STV6</accession>